<keyword evidence="2" id="KW-1185">Reference proteome</keyword>
<dbReference type="Proteomes" id="UP000003781">
    <property type="component" value="Unassembled WGS sequence"/>
</dbReference>
<evidence type="ECO:0000313" key="2">
    <source>
        <dbReference type="Proteomes" id="UP000003781"/>
    </source>
</evidence>
<accession>A3IJK4</accession>
<reference evidence="1 2" key="1">
    <citation type="submission" date="2007-03" db="EMBL/GenBank/DDBJ databases">
        <authorList>
            <person name="Stal L."/>
            <person name="Ferriera S."/>
            <person name="Johnson J."/>
            <person name="Kravitz S."/>
            <person name="Beeson K."/>
            <person name="Sutton G."/>
            <person name="Rogers Y.-H."/>
            <person name="Friedman R."/>
            <person name="Frazier M."/>
            <person name="Venter J.C."/>
        </authorList>
    </citation>
    <scope>NUCLEOTIDE SEQUENCE [LARGE SCALE GENOMIC DNA]</scope>
    <source>
        <strain evidence="1 2">CCY0110</strain>
    </source>
</reference>
<comment type="caution">
    <text evidence="1">The sequence shown here is derived from an EMBL/GenBank/DDBJ whole genome shotgun (WGS) entry which is preliminary data.</text>
</comment>
<protein>
    <submittedName>
        <fullName evidence="1">Uncharacterized protein</fullName>
    </submittedName>
</protein>
<evidence type="ECO:0000313" key="1">
    <source>
        <dbReference type="EMBL" id="EAZ93986.1"/>
    </source>
</evidence>
<gene>
    <name evidence="1" type="ORF">CY0110_19362</name>
</gene>
<organism evidence="1 2">
    <name type="scientific">Crocosphaera chwakensis CCY0110</name>
    <dbReference type="NCBI Taxonomy" id="391612"/>
    <lineage>
        <taxon>Bacteria</taxon>
        <taxon>Bacillati</taxon>
        <taxon>Cyanobacteriota</taxon>
        <taxon>Cyanophyceae</taxon>
        <taxon>Oscillatoriophycideae</taxon>
        <taxon>Chroococcales</taxon>
        <taxon>Aphanothecaceae</taxon>
        <taxon>Crocosphaera</taxon>
        <taxon>Crocosphaera chwakensis</taxon>
    </lineage>
</organism>
<dbReference type="AlphaFoldDB" id="A3IJK4"/>
<dbReference type="EMBL" id="AAXW01000002">
    <property type="protein sequence ID" value="EAZ93986.1"/>
    <property type="molecule type" value="Genomic_DNA"/>
</dbReference>
<name>A3IJK4_9CHRO</name>
<proteinExistence type="predicted"/>
<sequence>MAATKGLGLTKDAGVRLSDSLTVILSRIIRSKRFNPTLTWFCSSSPTDLTRRFPR</sequence>